<evidence type="ECO:0000259" key="10">
    <source>
        <dbReference type="Pfam" id="PF02355"/>
    </source>
</evidence>
<evidence type="ECO:0000256" key="1">
    <source>
        <dbReference type="ARBA" id="ARBA00004651"/>
    </source>
</evidence>
<dbReference type="InterPro" id="IPR022646">
    <property type="entry name" value="SecD/SecF_CS"/>
</dbReference>
<proteinExistence type="inferred from homology"/>
<dbReference type="InterPro" id="IPR005665">
    <property type="entry name" value="SecF_bac"/>
</dbReference>
<keyword evidence="4 9" id="KW-0812">Transmembrane</keyword>
<dbReference type="RefSeq" id="WP_045804973.1">
    <property type="nucleotide sequence ID" value="NZ_LANU01000002.1"/>
</dbReference>
<dbReference type="NCBIfam" id="TIGR00966">
    <property type="entry name" value="transloc_SecF"/>
    <property type="match status" value="1"/>
</dbReference>
<dbReference type="GO" id="GO:0065002">
    <property type="term" value="P:intracellular protein transmembrane transport"/>
    <property type="evidence" value="ECO:0007669"/>
    <property type="project" value="UniProtKB-UniRule"/>
</dbReference>
<dbReference type="GO" id="GO:0005886">
    <property type="term" value="C:plasma membrane"/>
    <property type="evidence" value="ECO:0007669"/>
    <property type="project" value="UniProtKB-SubCell"/>
</dbReference>
<feature type="transmembrane region" description="Helical" evidence="9">
    <location>
        <begin position="266"/>
        <end position="286"/>
    </location>
</feature>
<accession>A0A0F3NFQ7</accession>
<evidence type="ECO:0000256" key="8">
    <source>
        <dbReference type="ARBA" id="ARBA00023136"/>
    </source>
</evidence>
<comment type="similarity">
    <text evidence="9">Belongs to the SecD/SecF family. SecF subfamily.</text>
</comment>
<keyword evidence="5 9" id="KW-0653">Protein transport</keyword>
<dbReference type="Gene3D" id="1.20.1640.10">
    <property type="entry name" value="Multidrug efflux transporter AcrB transmembrane domain"/>
    <property type="match status" value="1"/>
</dbReference>
<keyword evidence="3 9" id="KW-1003">Cell membrane</keyword>
<dbReference type="NCBIfam" id="TIGR00916">
    <property type="entry name" value="2A0604s01"/>
    <property type="match status" value="1"/>
</dbReference>
<evidence type="ECO:0000313" key="12">
    <source>
        <dbReference type="Proteomes" id="UP000033546"/>
    </source>
</evidence>
<dbReference type="Pfam" id="PF07549">
    <property type="entry name" value="Sec_GG"/>
    <property type="match status" value="1"/>
</dbReference>
<keyword evidence="8 9" id="KW-0472">Membrane</keyword>
<feature type="transmembrane region" description="Helical" evidence="9">
    <location>
        <begin position="159"/>
        <end position="180"/>
    </location>
</feature>
<evidence type="ECO:0000256" key="6">
    <source>
        <dbReference type="ARBA" id="ARBA00022989"/>
    </source>
</evidence>
<feature type="domain" description="Protein export membrane protein SecD/SecF C-terminal" evidence="10">
    <location>
        <begin position="105"/>
        <end position="286"/>
    </location>
</feature>
<comment type="caution">
    <text evidence="9">Lacks conserved residue(s) required for the propagation of feature annotation.</text>
</comment>
<sequence>MVFLSGTNINFSKYRIYAVSCSGILMLVSILLVLFKGIYFGTDFAGGIIIELRADQIDTRDVNLKLQENGFIGFSVQGFKNNDKELMIRFKNEKNSRQSYVVEKIKRVLEEILGEVTYLKIDYVGPQVGYKQIFEGLCAIIFSLLGMFLYLWLRFQWSFALGGVLALIHDVVLTLGLISLCNIEFNLSSTAAILTVIGYSVNDSVVIYDRIRELLKKKIQRKLPDIINMSINATLSRTILTSGTTMLASIPLMLLCQGTVRELSIIVFFGIAVGTYSSVFIATTSLSNSISKA</sequence>
<evidence type="ECO:0000256" key="9">
    <source>
        <dbReference type="HAMAP-Rule" id="MF_01464"/>
    </source>
</evidence>
<dbReference type="PRINTS" id="PR01755">
    <property type="entry name" value="SECFTRNLCASE"/>
</dbReference>
<name>A0A0F3NFQ7_9RICK</name>
<comment type="function">
    <text evidence="9">Part of the Sec protein translocase complex. Interacts with the SecYEG preprotein conducting channel. SecDF uses the proton motive force (PMF) to complete protein translocation after the ATP-dependent function of SecA.</text>
</comment>
<evidence type="ECO:0000256" key="7">
    <source>
        <dbReference type="ARBA" id="ARBA00023010"/>
    </source>
</evidence>
<dbReference type="InterPro" id="IPR022645">
    <property type="entry name" value="SecD/SecF_bac"/>
</dbReference>
<evidence type="ECO:0000256" key="2">
    <source>
        <dbReference type="ARBA" id="ARBA00022448"/>
    </source>
</evidence>
<dbReference type="PANTHER" id="PTHR30081">
    <property type="entry name" value="PROTEIN-EXPORT MEMBRANE PROTEIN SEC"/>
    <property type="match status" value="1"/>
</dbReference>
<dbReference type="PANTHER" id="PTHR30081:SF8">
    <property type="entry name" value="PROTEIN TRANSLOCASE SUBUNIT SECF"/>
    <property type="match status" value="1"/>
</dbReference>
<dbReference type="AlphaFoldDB" id="A0A0F3NFQ7"/>
<gene>
    <name evidence="9 11" type="primary">secF</name>
    <name evidence="11" type="ORF">EMUCRT_0684</name>
</gene>
<dbReference type="Pfam" id="PF02355">
    <property type="entry name" value="SecD_SecF_C"/>
    <property type="match status" value="1"/>
</dbReference>
<feature type="transmembrane region" description="Helical" evidence="9">
    <location>
        <begin position="14"/>
        <end position="35"/>
    </location>
</feature>
<dbReference type="Proteomes" id="UP000033546">
    <property type="component" value="Unassembled WGS sequence"/>
</dbReference>
<keyword evidence="7 9" id="KW-0811">Translocation</keyword>
<dbReference type="InterPro" id="IPR055344">
    <property type="entry name" value="SecD_SecF_C_bact"/>
</dbReference>
<organism evidence="11 12">
    <name type="scientific">Ehrlichia cf. muris str. EmCRT</name>
    <dbReference type="NCBI Taxonomy" id="1359167"/>
    <lineage>
        <taxon>Bacteria</taxon>
        <taxon>Pseudomonadati</taxon>
        <taxon>Pseudomonadota</taxon>
        <taxon>Alphaproteobacteria</taxon>
        <taxon>Rickettsiales</taxon>
        <taxon>Anaplasmataceae</taxon>
        <taxon>Ehrlichia</taxon>
    </lineage>
</organism>
<dbReference type="GO" id="GO:0006605">
    <property type="term" value="P:protein targeting"/>
    <property type="evidence" value="ECO:0007669"/>
    <property type="project" value="UniProtKB-UniRule"/>
</dbReference>
<dbReference type="InterPro" id="IPR048634">
    <property type="entry name" value="SecD_SecF_C"/>
</dbReference>
<evidence type="ECO:0000256" key="3">
    <source>
        <dbReference type="ARBA" id="ARBA00022475"/>
    </source>
</evidence>
<feature type="transmembrane region" description="Helical" evidence="9">
    <location>
        <begin position="239"/>
        <end position="260"/>
    </location>
</feature>
<comment type="subunit">
    <text evidence="9">Forms a complex with SecD. Part of the essential Sec protein translocation apparatus which comprises SecA, SecYEG and auxiliary proteins SecDF-YajC and YidC.</text>
</comment>
<feature type="transmembrane region" description="Helical" evidence="9">
    <location>
        <begin position="133"/>
        <end position="153"/>
    </location>
</feature>
<comment type="caution">
    <text evidence="11">The sequence shown here is derived from an EMBL/GenBank/DDBJ whole genome shotgun (WGS) entry which is preliminary data.</text>
</comment>
<dbReference type="GO" id="GO:0015450">
    <property type="term" value="F:protein-transporting ATPase activity"/>
    <property type="evidence" value="ECO:0007669"/>
    <property type="project" value="InterPro"/>
</dbReference>
<dbReference type="PATRIC" id="fig|1359167.3.peg.660"/>
<dbReference type="InterPro" id="IPR022813">
    <property type="entry name" value="SecD/SecF_arch_bac"/>
</dbReference>
<dbReference type="HAMAP" id="MF_01464_B">
    <property type="entry name" value="SecF_B"/>
    <property type="match status" value="1"/>
</dbReference>
<evidence type="ECO:0000256" key="5">
    <source>
        <dbReference type="ARBA" id="ARBA00022927"/>
    </source>
</evidence>
<evidence type="ECO:0000313" key="11">
    <source>
        <dbReference type="EMBL" id="KJV65729.1"/>
    </source>
</evidence>
<comment type="subcellular location">
    <subcellularLocation>
        <location evidence="1 9">Cell membrane</location>
        <topology evidence="1 9">Multi-pass membrane protein</topology>
    </subcellularLocation>
</comment>
<dbReference type="GO" id="GO:0043952">
    <property type="term" value="P:protein transport by the Sec complex"/>
    <property type="evidence" value="ECO:0007669"/>
    <property type="project" value="UniProtKB-UniRule"/>
</dbReference>
<evidence type="ECO:0000256" key="4">
    <source>
        <dbReference type="ARBA" id="ARBA00022692"/>
    </source>
</evidence>
<keyword evidence="6 9" id="KW-1133">Transmembrane helix</keyword>
<keyword evidence="2 9" id="KW-0813">Transport</keyword>
<dbReference type="EMBL" id="LANU01000002">
    <property type="protein sequence ID" value="KJV65729.1"/>
    <property type="molecule type" value="Genomic_DNA"/>
</dbReference>
<dbReference type="SUPFAM" id="SSF82866">
    <property type="entry name" value="Multidrug efflux transporter AcrB transmembrane domain"/>
    <property type="match status" value="1"/>
</dbReference>
<protein>
    <recommendedName>
        <fullName evidence="9">Protein-export membrane protein SecF</fullName>
    </recommendedName>
</protein>
<reference evidence="11 12" key="1">
    <citation type="submission" date="2015-02" db="EMBL/GenBank/DDBJ databases">
        <title>Genome Sequencing of Rickettsiales.</title>
        <authorList>
            <person name="Daugherty S.C."/>
            <person name="Su Q."/>
            <person name="Abolude K."/>
            <person name="Beier-Sexton M."/>
            <person name="Carlyon J.A."/>
            <person name="Carter R."/>
            <person name="Day N.P."/>
            <person name="Dumler S.J."/>
            <person name="Dyachenko V."/>
            <person name="Godinez A."/>
            <person name="Kurtti T.J."/>
            <person name="Lichay M."/>
            <person name="Mullins K.E."/>
            <person name="Ott S."/>
            <person name="Pappas-Brown V."/>
            <person name="Paris D.H."/>
            <person name="Patel P."/>
            <person name="Richards A.L."/>
            <person name="Sadzewicz L."/>
            <person name="Sears K."/>
            <person name="Seidman D."/>
            <person name="Sengamalay N."/>
            <person name="Stenos J."/>
            <person name="Tallon L.J."/>
            <person name="Vincent G."/>
            <person name="Fraser C.M."/>
            <person name="Munderloh U."/>
            <person name="Dunning-Hotopp J.C."/>
        </authorList>
    </citation>
    <scope>NUCLEOTIDE SEQUENCE [LARGE SCALE GENOMIC DNA]</scope>
    <source>
        <strain evidence="11 12">EmCRT</strain>
    </source>
</reference>